<proteinExistence type="predicted"/>
<dbReference type="Proteomes" id="UP000074108">
    <property type="component" value="Unassembled WGS sequence"/>
</dbReference>
<feature type="domain" description="Phospholipid/glycerol acyltransferase" evidence="3">
    <location>
        <begin position="31"/>
        <end position="148"/>
    </location>
</feature>
<keyword evidence="1" id="KW-0808">Transferase</keyword>
<dbReference type="InterPro" id="IPR002123">
    <property type="entry name" value="Plipid/glycerol_acylTrfase"/>
</dbReference>
<keyword evidence="2" id="KW-0012">Acyltransferase</keyword>
<evidence type="ECO:0000256" key="2">
    <source>
        <dbReference type="ARBA" id="ARBA00023315"/>
    </source>
</evidence>
<evidence type="ECO:0000313" key="5">
    <source>
        <dbReference type="Proteomes" id="UP000074108"/>
    </source>
</evidence>
<accession>A0A147K8T8</accession>
<dbReference type="GO" id="GO:0005886">
    <property type="term" value="C:plasma membrane"/>
    <property type="evidence" value="ECO:0007669"/>
    <property type="project" value="TreeGrafter"/>
</dbReference>
<protein>
    <recommendedName>
        <fullName evidence="3">Phospholipid/glycerol acyltransferase domain-containing protein</fullName>
    </recommendedName>
</protein>
<dbReference type="CDD" id="cd06551">
    <property type="entry name" value="LPLAT"/>
    <property type="match status" value="1"/>
</dbReference>
<dbReference type="SUPFAM" id="SSF69593">
    <property type="entry name" value="Glycerol-3-phosphate (1)-acyltransferase"/>
    <property type="match status" value="1"/>
</dbReference>
<name>A0A147K8T8_9BACI</name>
<dbReference type="GO" id="GO:0006654">
    <property type="term" value="P:phosphatidic acid biosynthetic process"/>
    <property type="evidence" value="ECO:0007669"/>
    <property type="project" value="TreeGrafter"/>
</dbReference>
<organism evidence="4 5">
    <name type="scientific">Bacillus coahuilensis p1.1.43</name>
    <dbReference type="NCBI Taxonomy" id="1150625"/>
    <lineage>
        <taxon>Bacteria</taxon>
        <taxon>Bacillati</taxon>
        <taxon>Bacillota</taxon>
        <taxon>Bacilli</taxon>
        <taxon>Bacillales</taxon>
        <taxon>Bacillaceae</taxon>
        <taxon>Bacillus</taxon>
    </lineage>
</organism>
<dbReference type="EMBL" id="LDYG01000028">
    <property type="protein sequence ID" value="KUP06619.1"/>
    <property type="molecule type" value="Genomic_DNA"/>
</dbReference>
<keyword evidence="5" id="KW-1185">Reference proteome</keyword>
<dbReference type="PANTHER" id="PTHR10434:SF11">
    <property type="entry name" value="1-ACYL-SN-GLYCEROL-3-PHOSPHATE ACYLTRANSFERASE"/>
    <property type="match status" value="1"/>
</dbReference>
<evidence type="ECO:0000259" key="3">
    <source>
        <dbReference type="SMART" id="SM00563"/>
    </source>
</evidence>
<dbReference type="GO" id="GO:0003841">
    <property type="term" value="F:1-acylglycerol-3-phosphate O-acyltransferase activity"/>
    <property type="evidence" value="ECO:0007669"/>
    <property type="project" value="TreeGrafter"/>
</dbReference>
<gene>
    <name evidence="4" type="ORF">Q75_07995</name>
</gene>
<dbReference type="PATRIC" id="fig|1150625.3.peg.1690"/>
<reference evidence="4 5" key="1">
    <citation type="journal article" date="2016" name="Front. Microbiol.">
        <title>Microevolution Analysis of Bacillus coahuilensis Unveils Differences in Phosphorus Acquisition Strategies and Their Regulation.</title>
        <authorList>
            <person name="Gomez-Lunar Z."/>
            <person name="Hernandez-Gonzalez I."/>
            <person name="Rodriguez-Torres M.D."/>
            <person name="Souza V."/>
            <person name="Olmedo-Alvarez G."/>
        </authorList>
    </citation>
    <scope>NUCLEOTIDE SEQUENCE [LARGE SCALE GENOMIC DNA]</scope>
    <source>
        <strain evidence="5">p1.1.43</strain>
    </source>
</reference>
<dbReference type="STRING" id="1150625.Q75_07995"/>
<dbReference type="SMART" id="SM00563">
    <property type="entry name" value="PlsC"/>
    <property type="match status" value="1"/>
</dbReference>
<dbReference type="PANTHER" id="PTHR10434">
    <property type="entry name" value="1-ACYL-SN-GLYCEROL-3-PHOSPHATE ACYLTRANSFERASE"/>
    <property type="match status" value="1"/>
</dbReference>
<evidence type="ECO:0000313" key="4">
    <source>
        <dbReference type="EMBL" id="KUP06619.1"/>
    </source>
</evidence>
<evidence type="ECO:0000256" key="1">
    <source>
        <dbReference type="ARBA" id="ARBA00022679"/>
    </source>
</evidence>
<dbReference type="AlphaFoldDB" id="A0A147K8T8"/>
<sequence length="230" mass="27658">MFFHRYLTLLLKWNFYHIYIEDLRRNKTSKGIYMFNHSSWWDGLLVFYLNYTYLKEDAYAFMSEDGLSKFPFFKKLGAFPVNSHSYKSVVKALQFGVDRIKEGKTVFIFPQGKEEHLEKRPLQFMSGLSYMIEKTPNVKIIPVTFYYTFRHDQKPELFIRIGEEWDETEEVADRKGLTYKLERLMEHEIDQVKNVIIQEDVKHYTSLVRGRLTVSEWMTVLKKPFNRGEK</sequence>
<comment type="caution">
    <text evidence="4">The sequence shown here is derived from an EMBL/GenBank/DDBJ whole genome shotgun (WGS) entry which is preliminary data.</text>
</comment>
<dbReference type="Pfam" id="PF01553">
    <property type="entry name" value="Acyltransferase"/>
    <property type="match status" value="1"/>
</dbReference>